<reference evidence="2 3" key="1">
    <citation type="submission" date="2019-03" db="EMBL/GenBank/DDBJ databases">
        <title>First draft genome of Liparis tanakae, snailfish: a comprehensive survey of snailfish specific genes.</title>
        <authorList>
            <person name="Kim W."/>
            <person name="Song I."/>
            <person name="Jeong J.-H."/>
            <person name="Kim D."/>
            <person name="Kim S."/>
            <person name="Ryu S."/>
            <person name="Song J.Y."/>
            <person name="Lee S.K."/>
        </authorList>
    </citation>
    <scope>NUCLEOTIDE SEQUENCE [LARGE SCALE GENOMIC DNA]</scope>
    <source>
        <tissue evidence="2">Muscle</tissue>
    </source>
</reference>
<evidence type="ECO:0000313" key="2">
    <source>
        <dbReference type="EMBL" id="TNN71974.1"/>
    </source>
</evidence>
<keyword evidence="3" id="KW-1185">Reference proteome</keyword>
<comment type="caution">
    <text evidence="2">The sequence shown here is derived from an EMBL/GenBank/DDBJ whole genome shotgun (WGS) entry which is preliminary data.</text>
</comment>
<name>A0A4Z2I3T1_9TELE</name>
<protein>
    <submittedName>
        <fullName evidence="2">Uncharacterized protein</fullName>
    </submittedName>
</protein>
<accession>A0A4Z2I3T1</accession>
<dbReference type="Proteomes" id="UP000314294">
    <property type="component" value="Unassembled WGS sequence"/>
</dbReference>
<evidence type="ECO:0000256" key="1">
    <source>
        <dbReference type="SAM" id="MobiDB-lite"/>
    </source>
</evidence>
<dbReference type="AlphaFoldDB" id="A0A4Z2I3T1"/>
<evidence type="ECO:0000313" key="3">
    <source>
        <dbReference type="Proteomes" id="UP000314294"/>
    </source>
</evidence>
<gene>
    <name evidence="2" type="ORF">EYF80_017762</name>
</gene>
<dbReference type="EMBL" id="SRLO01000143">
    <property type="protein sequence ID" value="TNN71974.1"/>
    <property type="molecule type" value="Genomic_DNA"/>
</dbReference>
<feature type="region of interest" description="Disordered" evidence="1">
    <location>
        <begin position="68"/>
        <end position="89"/>
    </location>
</feature>
<proteinExistence type="predicted"/>
<organism evidence="2 3">
    <name type="scientific">Liparis tanakae</name>
    <name type="common">Tanaka's snailfish</name>
    <dbReference type="NCBI Taxonomy" id="230148"/>
    <lineage>
        <taxon>Eukaryota</taxon>
        <taxon>Metazoa</taxon>
        <taxon>Chordata</taxon>
        <taxon>Craniata</taxon>
        <taxon>Vertebrata</taxon>
        <taxon>Euteleostomi</taxon>
        <taxon>Actinopterygii</taxon>
        <taxon>Neopterygii</taxon>
        <taxon>Teleostei</taxon>
        <taxon>Neoteleostei</taxon>
        <taxon>Acanthomorphata</taxon>
        <taxon>Eupercaria</taxon>
        <taxon>Perciformes</taxon>
        <taxon>Cottioidei</taxon>
        <taxon>Cottales</taxon>
        <taxon>Liparidae</taxon>
        <taxon>Liparis</taxon>
    </lineage>
</organism>
<sequence>MPPCLTEKIQRLANDSPPSLPPLLSHIPPSFLSFNFNWTTPAELLSDSCLRTRSLSVLTLNTLPVERENNSGHDIKAKQPPTRIRESAV</sequence>